<sequence>MTTVTFQQNVGTYSGTVDTMLRESRPTKDYATATDLNVDSVDSAGKHNVALLYFANLFGSGPGQIPLGATITSATLTLQVSDKSSDGVSLHRMLTNWTDLPTWTWDSFGNGIQFDGTEASATADLITGAVGLGSQSFNVTQSLQAWAAGAANYGWAFNPAGPDGWDFNSSEGTVAPRLTVTYELPAPTAGVTVTESGGSTAVTEGGASDTFRVALASAPTANVIITITGNADIDRAPATLTFTPTNWQTPQTVTLTAVDDTLVEGTETSNVTLTVSSTDPQYNGLSIAPVPVTIFDNDAPPPVLPVVTMQNASATEGPNAQITFTLTLDTAATQDVVVSYSTLDGAATAANDFVGITSGTTTFAAGQTTATITVNLKDDTVAESTETFTLRLNSATNATIGTATATGTIFDNDSTAPPEINATVVRVHDTTQYKAGDPTGYGSGDPSGLAYVPGLNLLFIADSEHDESPYFSPTNLFAIRPDGTHVQSYSLTSFTKEPTGVAYNPKNGYLYITDDDQRKVFWVDPANPSVKVGEFSVKALGITDAEDPKFDPVTGHMYMLDGLSRTFFELTNTGQLVKSFTLPSVMTDAEALAYDSSHDVFFIASGATRGTIFEMDRDGNVLETITTLNASTYVNPITGSKPKIKGLELALSSDPNDGNRLSLYAADYGVDQKADGRLFEISLGVSWA</sequence>
<protein>
    <recommendedName>
        <fullName evidence="4">Calx-beta domain-containing protein</fullName>
    </recommendedName>
</protein>
<dbReference type="Gene3D" id="2.60.40.2030">
    <property type="match status" value="2"/>
</dbReference>
<name>A0ABX0VF39_9HYPH</name>
<dbReference type="InterPro" id="IPR038081">
    <property type="entry name" value="CalX-like_sf"/>
</dbReference>
<dbReference type="SUPFAM" id="SSF63825">
    <property type="entry name" value="YWTD domain"/>
    <property type="match status" value="1"/>
</dbReference>
<dbReference type="PANTHER" id="PTHR46682:SF1">
    <property type="entry name" value="ADHESION G-PROTEIN COUPLED RECEPTOR V1"/>
    <property type="match status" value="1"/>
</dbReference>
<gene>
    <name evidence="5" type="ORF">HB375_15920</name>
</gene>
<organism evidence="5 6">
    <name type="scientific">Microvirga terricola</name>
    <dbReference type="NCBI Taxonomy" id="2719797"/>
    <lineage>
        <taxon>Bacteria</taxon>
        <taxon>Pseudomonadati</taxon>
        <taxon>Pseudomonadota</taxon>
        <taxon>Alphaproteobacteria</taxon>
        <taxon>Hyphomicrobiales</taxon>
        <taxon>Methylobacteriaceae</taxon>
        <taxon>Microvirga</taxon>
    </lineage>
</organism>
<dbReference type="InterPro" id="IPR003644">
    <property type="entry name" value="Calx_beta"/>
</dbReference>
<evidence type="ECO:0000256" key="1">
    <source>
        <dbReference type="ARBA" id="ARBA00022729"/>
    </source>
</evidence>
<evidence type="ECO:0000259" key="4">
    <source>
        <dbReference type="SMART" id="SM00237"/>
    </source>
</evidence>
<dbReference type="InterPro" id="IPR011042">
    <property type="entry name" value="6-blade_b-propeller_TolB-like"/>
</dbReference>
<dbReference type="SUPFAM" id="SSF141072">
    <property type="entry name" value="CalX-like"/>
    <property type="match status" value="2"/>
</dbReference>
<dbReference type="Gene3D" id="2.120.10.30">
    <property type="entry name" value="TolB, C-terminal domain"/>
    <property type="match status" value="1"/>
</dbReference>
<keyword evidence="1" id="KW-0732">Signal</keyword>
<dbReference type="InterPro" id="IPR026919">
    <property type="entry name" value="ADGRV1"/>
</dbReference>
<dbReference type="EMBL" id="JAATJS010000006">
    <property type="protein sequence ID" value="NIX78086.1"/>
    <property type="molecule type" value="Genomic_DNA"/>
</dbReference>
<dbReference type="Pfam" id="PF03160">
    <property type="entry name" value="Calx-beta"/>
    <property type="match status" value="2"/>
</dbReference>
<dbReference type="PANTHER" id="PTHR46682">
    <property type="entry name" value="ADHESION G-PROTEIN COUPLED RECEPTOR V1"/>
    <property type="match status" value="1"/>
</dbReference>
<dbReference type="RefSeq" id="WP_167674003.1">
    <property type="nucleotide sequence ID" value="NZ_JAATJS010000006.1"/>
</dbReference>
<accession>A0ABX0VF39</accession>
<keyword evidence="3" id="KW-0106">Calcium</keyword>
<proteinExistence type="predicted"/>
<evidence type="ECO:0000313" key="5">
    <source>
        <dbReference type="EMBL" id="NIX78086.1"/>
    </source>
</evidence>
<reference evidence="5 6" key="1">
    <citation type="submission" date="2020-03" db="EMBL/GenBank/DDBJ databases">
        <title>The genome sequence of Microvirga sp. c23x22.</title>
        <authorList>
            <person name="Zhang X."/>
        </authorList>
    </citation>
    <scope>NUCLEOTIDE SEQUENCE [LARGE SCALE GENOMIC DNA]</scope>
    <source>
        <strain evidence="6">c23x22</strain>
    </source>
</reference>
<dbReference type="SMART" id="SM00237">
    <property type="entry name" value="Calx_beta"/>
    <property type="match status" value="1"/>
</dbReference>
<comment type="caution">
    <text evidence="5">The sequence shown here is derived from an EMBL/GenBank/DDBJ whole genome shotgun (WGS) entry which is preliminary data.</text>
</comment>
<feature type="domain" description="Calx-beta" evidence="4">
    <location>
        <begin position="290"/>
        <end position="393"/>
    </location>
</feature>
<evidence type="ECO:0000256" key="3">
    <source>
        <dbReference type="ARBA" id="ARBA00022837"/>
    </source>
</evidence>
<keyword evidence="6" id="KW-1185">Reference proteome</keyword>
<evidence type="ECO:0000313" key="6">
    <source>
        <dbReference type="Proteomes" id="UP000707352"/>
    </source>
</evidence>
<keyword evidence="2" id="KW-0677">Repeat</keyword>
<evidence type="ECO:0000256" key="2">
    <source>
        <dbReference type="ARBA" id="ARBA00022737"/>
    </source>
</evidence>
<dbReference type="Proteomes" id="UP000707352">
    <property type="component" value="Unassembled WGS sequence"/>
</dbReference>